<sequence length="76" mass="8632">MACLLPTCHPSLTNWAIARVYTIYNTGGPSTQRSVAHPYHFMKLWLKEFSDPQPQAIRAMLGMDRTQLEENTLGKP</sequence>
<name>A0ABT7BYR9_9CYAN</name>
<keyword evidence="2" id="KW-1185">Reference proteome</keyword>
<dbReference type="EMBL" id="JAQOSQ010000013">
    <property type="protein sequence ID" value="MDJ1184220.1"/>
    <property type="molecule type" value="Genomic_DNA"/>
</dbReference>
<reference evidence="1 2" key="1">
    <citation type="submission" date="2023-01" db="EMBL/GenBank/DDBJ databases">
        <title>Novel diversity within Roseofilum (Cyanobacteria; Desertifilaceae) from marine benthic mats with descriptions of four novel species.</title>
        <authorList>
            <person name="Wang Y."/>
            <person name="Berthold D.E."/>
            <person name="Hu J."/>
            <person name="Lefler F.W."/>
            <person name="Laughinghouse H.D. IV."/>
        </authorList>
    </citation>
    <scope>NUCLEOTIDE SEQUENCE [LARGE SCALE GENOMIC DNA]</scope>
    <source>
        <strain evidence="1 2">BLCC-M143</strain>
    </source>
</reference>
<comment type="caution">
    <text evidence="1">The sequence shown here is derived from an EMBL/GenBank/DDBJ whole genome shotgun (WGS) entry which is preliminary data.</text>
</comment>
<evidence type="ECO:0000313" key="1">
    <source>
        <dbReference type="EMBL" id="MDJ1184220.1"/>
    </source>
</evidence>
<organism evidence="1 2">
    <name type="scientific">Roseofilum casamattae BLCC-M143</name>
    <dbReference type="NCBI Taxonomy" id="3022442"/>
    <lineage>
        <taxon>Bacteria</taxon>
        <taxon>Bacillati</taxon>
        <taxon>Cyanobacteriota</taxon>
        <taxon>Cyanophyceae</taxon>
        <taxon>Desertifilales</taxon>
        <taxon>Desertifilaceae</taxon>
        <taxon>Roseofilum</taxon>
        <taxon>Roseofilum casamattae</taxon>
    </lineage>
</organism>
<dbReference type="Proteomes" id="UP001232992">
    <property type="component" value="Unassembled WGS sequence"/>
</dbReference>
<evidence type="ECO:0000313" key="2">
    <source>
        <dbReference type="Proteomes" id="UP001232992"/>
    </source>
</evidence>
<proteinExistence type="predicted"/>
<protein>
    <submittedName>
        <fullName evidence="1">Uncharacterized protein</fullName>
    </submittedName>
</protein>
<gene>
    <name evidence="1" type="ORF">PMH09_13625</name>
</gene>
<accession>A0ABT7BYR9</accession>